<feature type="region of interest" description="Disordered" evidence="4">
    <location>
        <begin position="563"/>
        <end position="583"/>
    </location>
</feature>
<evidence type="ECO:0000313" key="7">
    <source>
        <dbReference type="Proteomes" id="UP000014074"/>
    </source>
</evidence>
<sequence length="651" mass="72184">MVEQLYNACLDRVSEYKFKLPASKLIEGNHDLIDEGRDSSAEVHRTIAYVEETTAAQPHAPSVSEQNMTPQVDMVPVSSDRLTGRVHVEPGTPGSTTAAHKAKSIGWTLKPDVTEAKDFDLDTLSKDPSATLGSMMDEAIRQYKDIVDLNPQDFRLLNWHIANLEYSNATNYNKLSLQGWDIDAGNEWEGKHTMVVGGYQSVARGLLMCPTPLNVRHKAAVKRIMYHTEGTTGPARIECEDGTVVDADFIVNTIPLGVLKHGNVEFQPPLPSWKSDAIRRLGYGVLNKVILVYKEPFWDQDRDIFGILSDPPHRLSLDQKDYTSRRGRFFQWFNATNTTGLPCLLALMAGDAGFDTEQTPNDDLIAEATNVLRSRFGDKVPPPIEAVVTRWASDKFARGSYSSAGVNMRAEDYDIMARPIGNLFFAGEHTIVTHPATVHGAYLSGLRAASEVLEALIGPIEVPNPLIIPKETSSSLKRKALEGNKDPAQARLEAYELDVWQHIYSKLGYRPLKPSKVAGNAYLLYNKANYDVARKKCEEGRRAGKGKPSPNEVRVMTSKMWKEATNEERKPYDEQADEQKRAHAQAVKDWTAAAAKWDQDALEVRAAYEKEHPSVPTAEEQTVAAAGPDSGRRIKIESSAGNADRDIDMAA</sequence>
<dbReference type="KEGG" id="tmn:UCRPA7_6528"/>
<dbReference type="Pfam" id="PF09011">
    <property type="entry name" value="HMG_box_2"/>
    <property type="match status" value="1"/>
</dbReference>
<evidence type="ECO:0000259" key="5">
    <source>
        <dbReference type="PROSITE" id="PS50118"/>
    </source>
</evidence>
<accession>R8BF70</accession>
<dbReference type="HOGENOM" id="CLU_004498_1_2_1"/>
<dbReference type="GO" id="GO:0003682">
    <property type="term" value="F:chromatin binding"/>
    <property type="evidence" value="ECO:0007669"/>
    <property type="project" value="TreeGrafter"/>
</dbReference>
<dbReference type="Proteomes" id="UP000014074">
    <property type="component" value="Unassembled WGS sequence"/>
</dbReference>
<proteinExistence type="inferred from homology"/>
<feature type="region of interest" description="Disordered" evidence="4">
    <location>
        <begin position="608"/>
        <end position="651"/>
    </location>
</feature>
<dbReference type="OrthoDB" id="9982100at2759"/>
<keyword evidence="6" id="KW-0808">Transferase</keyword>
<dbReference type="AlphaFoldDB" id="R8BF70"/>
<dbReference type="Gene3D" id="3.50.50.60">
    <property type="entry name" value="FAD/NAD(P)-binding domain"/>
    <property type="match status" value="1"/>
</dbReference>
<dbReference type="Gene3D" id="3.90.660.10">
    <property type="match status" value="1"/>
</dbReference>
<dbReference type="SMART" id="SM00398">
    <property type="entry name" value="HMG"/>
    <property type="match status" value="1"/>
</dbReference>
<dbReference type="InterPro" id="IPR002937">
    <property type="entry name" value="Amino_oxidase"/>
</dbReference>
<dbReference type="GO" id="GO:0005634">
    <property type="term" value="C:nucleus"/>
    <property type="evidence" value="ECO:0007669"/>
    <property type="project" value="UniProtKB-UniRule"/>
</dbReference>
<keyword evidence="3" id="KW-0539">Nucleus</keyword>
<dbReference type="PANTHER" id="PTHR10742">
    <property type="entry name" value="FLAVIN MONOAMINE OXIDASE"/>
    <property type="match status" value="1"/>
</dbReference>
<gene>
    <name evidence="6" type="ORF">UCRPA7_6528</name>
</gene>
<dbReference type="RefSeq" id="XP_007917256.1">
    <property type="nucleotide sequence ID" value="XM_007919065.1"/>
</dbReference>
<dbReference type="InterPro" id="IPR036188">
    <property type="entry name" value="FAD/NAD-bd_sf"/>
</dbReference>
<feature type="compositionally biased region" description="Basic and acidic residues" evidence="4">
    <location>
        <begin position="563"/>
        <end position="581"/>
    </location>
</feature>
<keyword evidence="7" id="KW-1185">Reference proteome</keyword>
<feature type="domain" description="HMG box" evidence="5">
    <location>
        <begin position="515"/>
        <end position="591"/>
    </location>
</feature>
<evidence type="ECO:0000313" key="6">
    <source>
        <dbReference type="EMBL" id="EON97951.1"/>
    </source>
</evidence>
<comment type="similarity">
    <text evidence="1">Belongs to the flavin monoamine oxidase family.</text>
</comment>
<dbReference type="PANTHER" id="PTHR10742:SF386">
    <property type="entry name" value="LYSINE-SPECIFIC HISTONE DEMETHYLASE 1A"/>
    <property type="match status" value="1"/>
</dbReference>
<dbReference type="eggNOG" id="KOG0029">
    <property type="taxonomic scope" value="Eukaryota"/>
</dbReference>
<dbReference type="GO" id="GO:0006338">
    <property type="term" value="P:chromatin remodeling"/>
    <property type="evidence" value="ECO:0007669"/>
    <property type="project" value="TreeGrafter"/>
</dbReference>
<evidence type="ECO:0000256" key="4">
    <source>
        <dbReference type="SAM" id="MobiDB-lite"/>
    </source>
</evidence>
<keyword evidence="3" id="KW-0238">DNA-binding</keyword>
<dbReference type="GO" id="GO:0050660">
    <property type="term" value="F:flavin adenine dinucleotide binding"/>
    <property type="evidence" value="ECO:0007669"/>
    <property type="project" value="TreeGrafter"/>
</dbReference>
<feature type="DNA-binding region" description="HMG box" evidence="3">
    <location>
        <begin position="515"/>
        <end position="591"/>
    </location>
</feature>
<dbReference type="GO" id="GO:0016491">
    <property type="term" value="F:oxidoreductase activity"/>
    <property type="evidence" value="ECO:0007669"/>
    <property type="project" value="UniProtKB-KW"/>
</dbReference>
<dbReference type="GO" id="GO:0008168">
    <property type="term" value="F:methyltransferase activity"/>
    <property type="evidence" value="ECO:0007669"/>
    <property type="project" value="UniProtKB-KW"/>
</dbReference>
<keyword evidence="6" id="KW-0489">Methyltransferase</keyword>
<dbReference type="EMBL" id="KB933247">
    <property type="protein sequence ID" value="EON97951.1"/>
    <property type="molecule type" value="Genomic_DNA"/>
</dbReference>
<evidence type="ECO:0000256" key="3">
    <source>
        <dbReference type="PROSITE-ProRule" id="PRU00267"/>
    </source>
</evidence>
<protein>
    <submittedName>
        <fullName evidence="6">Putative lysine-specific histone demethylase 1 protein</fullName>
    </submittedName>
</protein>
<organism evidence="6 7">
    <name type="scientific">Phaeoacremonium minimum (strain UCR-PA7)</name>
    <name type="common">Esca disease fungus</name>
    <name type="synonym">Togninia minima</name>
    <dbReference type="NCBI Taxonomy" id="1286976"/>
    <lineage>
        <taxon>Eukaryota</taxon>
        <taxon>Fungi</taxon>
        <taxon>Dikarya</taxon>
        <taxon>Ascomycota</taxon>
        <taxon>Pezizomycotina</taxon>
        <taxon>Sordariomycetes</taxon>
        <taxon>Sordariomycetidae</taxon>
        <taxon>Togniniales</taxon>
        <taxon>Togniniaceae</taxon>
        <taxon>Phaeoacremonium</taxon>
    </lineage>
</organism>
<dbReference type="PROSITE" id="PS50118">
    <property type="entry name" value="HMG_BOX_2"/>
    <property type="match status" value="1"/>
</dbReference>
<evidence type="ECO:0000256" key="1">
    <source>
        <dbReference type="ARBA" id="ARBA00005995"/>
    </source>
</evidence>
<dbReference type="GO" id="GO:0032259">
    <property type="term" value="P:methylation"/>
    <property type="evidence" value="ECO:0007669"/>
    <property type="project" value="UniProtKB-KW"/>
</dbReference>
<dbReference type="InterPro" id="IPR036910">
    <property type="entry name" value="HMG_box_dom_sf"/>
</dbReference>
<dbReference type="SUPFAM" id="SSF47095">
    <property type="entry name" value="HMG-box"/>
    <property type="match status" value="1"/>
</dbReference>
<dbReference type="GO" id="GO:0003677">
    <property type="term" value="F:DNA binding"/>
    <property type="evidence" value="ECO:0007669"/>
    <property type="project" value="UniProtKB-UniRule"/>
</dbReference>
<dbReference type="InterPro" id="IPR050281">
    <property type="entry name" value="Flavin_monoamine_oxidase"/>
</dbReference>
<dbReference type="SUPFAM" id="SSF51905">
    <property type="entry name" value="FAD/NAD(P)-binding domain"/>
    <property type="match status" value="1"/>
</dbReference>
<reference evidence="7" key="1">
    <citation type="journal article" date="2013" name="Genome Announc.">
        <title>Draft genome sequence of the ascomycete Phaeoacremonium aleophilum strain UCR-PA7, a causal agent of the esca disease complex in grapevines.</title>
        <authorList>
            <person name="Blanco-Ulate B."/>
            <person name="Rolshausen P."/>
            <person name="Cantu D."/>
        </authorList>
    </citation>
    <scope>NUCLEOTIDE SEQUENCE [LARGE SCALE GENOMIC DNA]</scope>
    <source>
        <strain evidence="7">UCR-PA7</strain>
    </source>
</reference>
<keyword evidence="2" id="KW-0560">Oxidoreductase</keyword>
<dbReference type="SUPFAM" id="SSF54373">
    <property type="entry name" value="FAD-linked reductases, C-terminal domain"/>
    <property type="match status" value="1"/>
</dbReference>
<dbReference type="InterPro" id="IPR009071">
    <property type="entry name" value="HMG_box_dom"/>
</dbReference>
<dbReference type="CDD" id="cd00084">
    <property type="entry name" value="HMG-box_SF"/>
    <property type="match status" value="1"/>
</dbReference>
<dbReference type="GeneID" id="19327193"/>
<dbReference type="Gene3D" id="1.10.30.10">
    <property type="entry name" value="High mobility group box domain"/>
    <property type="match status" value="1"/>
</dbReference>
<name>R8BF70_PHAM7</name>
<dbReference type="Pfam" id="PF01593">
    <property type="entry name" value="Amino_oxidase"/>
    <property type="match status" value="1"/>
</dbReference>
<evidence type="ECO:0000256" key="2">
    <source>
        <dbReference type="ARBA" id="ARBA00023002"/>
    </source>
</evidence>